<dbReference type="PANTHER" id="PTHR10992">
    <property type="entry name" value="METHYLESTERASE FAMILY MEMBER"/>
    <property type="match status" value="1"/>
</dbReference>
<comment type="similarity">
    <text evidence="1">Belongs to the AB hydrolase superfamily. Methylesterase family.</text>
</comment>
<evidence type="ECO:0000256" key="1">
    <source>
        <dbReference type="RuleBase" id="RU369012"/>
    </source>
</evidence>
<keyword evidence="4" id="KW-1185">Reference proteome</keyword>
<accession>A0A8T2G2U2</accession>
<dbReference type="FunFam" id="3.40.50.1820:FF:000051">
    <property type="entry name" value="(S)-hydroxynitrile lyase"/>
    <property type="match status" value="1"/>
</dbReference>
<keyword evidence="1 3" id="KW-0378">Hydrolase</keyword>
<sequence>MLRVRKAMENKNQKRFVLIHGVCHGAWTWDKVKTQLEVAGHCVTAVDLAASGINMTKVEEIQTLNDYCKPLLEFLSSLGSDDGKVIVVAHSMGGISAALAADSFACKIAAIVFLTAFMPDTINPPAYVYEKLLRSIPQEEWLDTTCVNYGKPDFPLQYTLLGPKFMAKKMYQNSPVQDLEVVKTLVRENPLVTNNLAGTRSFSEEGYGSVTRIYIVCGEDLVEVEDYQRWMISNFPPKEVMEIKCADHMPMFSKPQEVCALLLEIANKYCKNYQFQLPPINNTP</sequence>
<dbReference type="Pfam" id="PF12697">
    <property type="entry name" value="Abhydrolase_6"/>
    <property type="match status" value="1"/>
</dbReference>
<protein>
    <recommendedName>
        <fullName evidence="1">Methylesterase</fullName>
        <ecNumber evidence="1">3.1.1.-</ecNumber>
    </recommendedName>
</protein>
<evidence type="ECO:0000259" key="2">
    <source>
        <dbReference type="Pfam" id="PF12697"/>
    </source>
</evidence>
<dbReference type="EC" id="3.1.1.-" evidence="1"/>
<dbReference type="EMBL" id="JAEFBJ010000002">
    <property type="protein sequence ID" value="KAG7641806.1"/>
    <property type="molecule type" value="Genomic_DNA"/>
</dbReference>
<name>A0A8T2G2U2_ARASU</name>
<dbReference type="GO" id="GO:0009694">
    <property type="term" value="P:jasmonic acid metabolic process"/>
    <property type="evidence" value="ECO:0007669"/>
    <property type="project" value="TreeGrafter"/>
</dbReference>
<dbReference type="GO" id="GO:0051723">
    <property type="term" value="F:protein methylesterase activity"/>
    <property type="evidence" value="ECO:0007669"/>
    <property type="project" value="UniProtKB-UniRule"/>
</dbReference>
<dbReference type="GO" id="GO:0080032">
    <property type="term" value="F:methyl jasmonate esterase activity"/>
    <property type="evidence" value="ECO:0007669"/>
    <property type="project" value="TreeGrafter"/>
</dbReference>
<dbReference type="Proteomes" id="UP000694251">
    <property type="component" value="Chromosome 2"/>
</dbReference>
<reference evidence="3 4" key="1">
    <citation type="submission" date="2020-12" db="EMBL/GenBank/DDBJ databases">
        <title>Concerted genomic and epigenomic changes stabilize Arabidopsis allopolyploids.</title>
        <authorList>
            <person name="Chen Z."/>
        </authorList>
    </citation>
    <scope>NUCLEOTIDE SEQUENCE [LARGE SCALE GENOMIC DNA]</scope>
    <source>
        <strain evidence="3">As9502</strain>
        <tissue evidence="3">Leaf</tissue>
    </source>
</reference>
<proteinExistence type="inferred from homology"/>
<dbReference type="InterPro" id="IPR000073">
    <property type="entry name" value="AB_hydrolase_1"/>
</dbReference>
<dbReference type="GO" id="GO:0009696">
    <property type="term" value="P:salicylic acid metabolic process"/>
    <property type="evidence" value="ECO:0007669"/>
    <property type="project" value="TreeGrafter"/>
</dbReference>
<dbReference type="OrthoDB" id="408373at2759"/>
<evidence type="ECO:0000313" key="4">
    <source>
        <dbReference type="Proteomes" id="UP000694251"/>
    </source>
</evidence>
<dbReference type="InterPro" id="IPR045889">
    <property type="entry name" value="MES/HNL"/>
</dbReference>
<dbReference type="GO" id="GO:0080031">
    <property type="term" value="F:methyl salicylate esterase activity"/>
    <property type="evidence" value="ECO:0007669"/>
    <property type="project" value="TreeGrafter"/>
</dbReference>
<dbReference type="AlphaFoldDB" id="A0A8T2G2U2"/>
<feature type="domain" description="AB hydrolase-1" evidence="2">
    <location>
        <begin position="16"/>
        <end position="260"/>
    </location>
</feature>
<comment type="function">
    <text evidence="1">Methylesterase.</text>
</comment>
<dbReference type="GO" id="GO:0080030">
    <property type="term" value="F:methyl indole-3-acetate esterase activity"/>
    <property type="evidence" value="ECO:0007669"/>
    <property type="project" value="TreeGrafter"/>
</dbReference>
<dbReference type="PANTHER" id="PTHR10992:SF1020">
    <property type="entry name" value="METHYLESTERASE 19-RELATED"/>
    <property type="match status" value="1"/>
</dbReference>
<comment type="caution">
    <text evidence="3">The sequence shown here is derived from an EMBL/GenBank/DDBJ whole genome shotgun (WGS) entry which is preliminary data.</text>
</comment>
<organism evidence="3 4">
    <name type="scientific">Arabidopsis suecica</name>
    <name type="common">Swedish thale-cress</name>
    <name type="synonym">Cardaminopsis suecica</name>
    <dbReference type="NCBI Taxonomy" id="45249"/>
    <lineage>
        <taxon>Eukaryota</taxon>
        <taxon>Viridiplantae</taxon>
        <taxon>Streptophyta</taxon>
        <taxon>Embryophyta</taxon>
        <taxon>Tracheophyta</taxon>
        <taxon>Spermatophyta</taxon>
        <taxon>Magnoliopsida</taxon>
        <taxon>eudicotyledons</taxon>
        <taxon>Gunneridae</taxon>
        <taxon>Pentapetalae</taxon>
        <taxon>rosids</taxon>
        <taxon>malvids</taxon>
        <taxon>Brassicales</taxon>
        <taxon>Brassicaceae</taxon>
        <taxon>Camelineae</taxon>
        <taxon>Arabidopsis</taxon>
    </lineage>
</organism>
<evidence type="ECO:0000313" key="3">
    <source>
        <dbReference type="EMBL" id="KAG7641806.1"/>
    </source>
</evidence>
<gene>
    <name evidence="3" type="ORF">ISN44_As02g017920</name>
</gene>